<sequence length="206" mass="22046">MNSLYVEGDSFLHRLPPGLKLLLLLAVSLALFLTRSPLFLGGAAAAGVLLYASLGIGWRQSWIRLRPILLTIAIVALATLLLESVEDGMVALLRLTTLMLVAAAVTATTPVGAFIDAVTRAALPLEKLGLVRASDIGLAVGLVIRFVPEVISRYQALRTAHQARGLKVRPTTMIVPLIIQTLKSADEIAAAIDARGIRGQKRQRKS</sequence>
<evidence type="ECO:0000256" key="4">
    <source>
        <dbReference type="ARBA" id="ARBA00022989"/>
    </source>
</evidence>
<proteinExistence type="inferred from homology"/>
<dbReference type="Pfam" id="PF02361">
    <property type="entry name" value="CbiQ"/>
    <property type="match status" value="1"/>
</dbReference>
<evidence type="ECO:0000256" key="2">
    <source>
        <dbReference type="ARBA" id="ARBA00008564"/>
    </source>
</evidence>
<dbReference type="Proteomes" id="UP000052167">
    <property type="component" value="Unassembled WGS sequence"/>
</dbReference>
<dbReference type="InterPro" id="IPR003339">
    <property type="entry name" value="ABC/ECF_trnsptr_transmembrane"/>
</dbReference>
<evidence type="ECO:0000313" key="8">
    <source>
        <dbReference type="Proteomes" id="UP000052167"/>
    </source>
</evidence>
<organism evidence="7 8">
    <name type="scientific">Pseudorhizobium pelagicum</name>
    <dbReference type="NCBI Taxonomy" id="1509405"/>
    <lineage>
        <taxon>Bacteria</taxon>
        <taxon>Pseudomonadati</taxon>
        <taxon>Pseudomonadota</taxon>
        <taxon>Alphaproteobacteria</taxon>
        <taxon>Hyphomicrobiales</taxon>
        <taxon>Rhizobiaceae</taxon>
        <taxon>Rhizobium/Agrobacterium group</taxon>
        <taxon>Pseudorhizobium</taxon>
    </lineage>
</organism>
<comment type="similarity">
    <text evidence="2">Belongs to the CbiQ family.</text>
</comment>
<feature type="transmembrane region" description="Helical" evidence="6">
    <location>
        <begin position="91"/>
        <end position="115"/>
    </location>
</feature>
<comment type="subcellular location">
    <subcellularLocation>
        <location evidence="1">Membrane</location>
        <topology evidence="1">Multi-pass membrane protein</topology>
    </subcellularLocation>
</comment>
<evidence type="ECO:0000313" key="7">
    <source>
        <dbReference type="EMBL" id="KEQ10968.1"/>
    </source>
</evidence>
<dbReference type="PANTHER" id="PTHR33514">
    <property type="entry name" value="PROTEIN ABCI12, CHLOROPLASTIC"/>
    <property type="match status" value="1"/>
</dbReference>
<dbReference type="GO" id="GO:0005886">
    <property type="term" value="C:plasma membrane"/>
    <property type="evidence" value="ECO:0007669"/>
    <property type="project" value="TreeGrafter"/>
</dbReference>
<name>A0A922T8L4_9HYPH</name>
<gene>
    <name evidence="7" type="ORF">GV68_01425</name>
</gene>
<evidence type="ECO:0000256" key="3">
    <source>
        <dbReference type="ARBA" id="ARBA00022692"/>
    </source>
</evidence>
<feature type="transmembrane region" description="Helical" evidence="6">
    <location>
        <begin position="68"/>
        <end position="85"/>
    </location>
</feature>
<dbReference type="CDD" id="cd16914">
    <property type="entry name" value="EcfT"/>
    <property type="match status" value="1"/>
</dbReference>
<reference evidence="7 8" key="1">
    <citation type="submission" date="2014-06" db="EMBL/GenBank/DDBJ databases">
        <title>Rhizobium pelagicum/R2-400B4.</title>
        <authorList>
            <person name="Kimes N.E."/>
            <person name="Lopez-Perez M."/>
        </authorList>
    </citation>
    <scope>NUCLEOTIDE SEQUENCE [LARGE SCALE GENOMIC DNA]</scope>
    <source>
        <strain evidence="7 8">R2-400B4</strain>
    </source>
</reference>
<keyword evidence="8" id="KW-1185">Reference proteome</keyword>
<keyword evidence="4 6" id="KW-1133">Transmembrane helix</keyword>
<dbReference type="RefSeq" id="WP_037161072.1">
    <property type="nucleotide sequence ID" value="NZ_CAJXID010000006.1"/>
</dbReference>
<protein>
    <submittedName>
        <fullName evidence="7">Transporter</fullName>
    </submittedName>
</protein>
<evidence type="ECO:0000256" key="6">
    <source>
        <dbReference type="SAM" id="Phobius"/>
    </source>
</evidence>
<comment type="caution">
    <text evidence="7">The sequence shown here is derived from an EMBL/GenBank/DDBJ whole genome shotgun (WGS) entry which is preliminary data.</text>
</comment>
<dbReference type="OrthoDB" id="5868344at2"/>
<dbReference type="EMBL" id="JOKJ01000001">
    <property type="protein sequence ID" value="KEQ10968.1"/>
    <property type="molecule type" value="Genomic_DNA"/>
</dbReference>
<keyword evidence="5 6" id="KW-0472">Membrane</keyword>
<dbReference type="AlphaFoldDB" id="A0A922T8L4"/>
<keyword evidence="3 6" id="KW-0812">Transmembrane</keyword>
<evidence type="ECO:0000256" key="1">
    <source>
        <dbReference type="ARBA" id="ARBA00004141"/>
    </source>
</evidence>
<evidence type="ECO:0000256" key="5">
    <source>
        <dbReference type="ARBA" id="ARBA00023136"/>
    </source>
</evidence>
<accession>A0A922T8L4</accession>
<feature type="transmembrane region" description="Helical" evidence="6">
    <location>
        <begin position="38"/>
        <end position="56"/>
    </location>
</feature>
<dbReference type="PANTHER" id="PTHR33514:SF13">
    <property type="entry name" value="PROTEIN ABCI12, CHLOROPLASTIC"/>
    <property type="match status" value="1"/>
</dbReference>
<feature type="transmembrane region" description="Helical" evidence="6">
    <location>
        <begin position="12"/>
        <end position="32"/>
    </location>
</feature>